<dbReference type="PANTHER" id="PTHR35174:SF3">
    <property type="entry name" value="BLL7171 PROTEIN"/>
    <property type="match status" value="1"/>
</dbReference>
<gene>
    <name evidence="3" type="ORF">QSV35_18440</name>
</gene>
<evidence type="ECO:0000313" key="4">
    <source>
        <dbReference type="Proteomes" id="UP001235064"/>
    </source>
</evidence>
<evidence type="ECO:0000313" key="3">
    <source>
        <dbReference type="EMBL" id="MDL9981314.1"/>
    </source>
</evidence>
<dbReference type="InterPro" id="IPR005545">
    <property type="entry name" value="YCII"/>
</dbReference>
<dbReference type="InterPro" id="IPR011008">
    <property type="entry name" value="Dimeric_a/b-barrel"/>
</dbReference>
<name>A0ABT7N3N2_9MICO</name>
<feature type="domain" description="YCII-related" evidence="2">
    <location>
        <begin position="1"/>
        <end position="111"/>
    </location>
</feature>
<organism evidence="3 4">
    <name type="scientific">Microbacterium candidum</name>
    <dbReference type="NCBI Taxonomy" id="3041922"/>
    <lineage>
        <taxon>Bacteria</taxon>
        <taxon>Bacillati</taxon>
        <taxon>Actinomycetota</taxon>
        <taxon>Actinomycetes</taxon>
        <taxon>Micrococcales</taxon>
        <taxon>Microbacteriaceae</taxon>
        <taxon>Microbacterium</taxon>
    </lineage>
</organism>
<proteinExistence type="inferred from homology"/>
<dbReference type="PANTHER" id="PTHR35174">
    <property type="entry name" value="BLL7171 PROTEIN-RELATED"/>
    <property type="match status" value="1"/>
</dbReference>
<evidence type="ECO:0000259" key="2">
    <source>
        <dbReference type="Pfam" id="PF03795"/>
    </source>
</evidence>
<dbReference type="RefSeq" id="WP_286290392.1">
    <property type="nucleotide sequence ID" value="NZ_JASXSZ010000007.1"/>
</dbReference>
<accession>A0ABT7N3N2</accession>
<dbReference type="Gene3D" id="3.30.70.1060">
    <property type="entry name" value="Dimeric alpha+beta barrel"/>
    <property type="match status" value="1"/>
</dbReference>
<comment type="caution">
    <text evidence="3">The sequence shown here is derived from an EMBL/GenBank/DDBJ whole genome shotgun (WGS) entry which is preliminary data.</text>
</comment>
<sequence>MRYLMLVVDDPDLTAAEADPEPMSIESWVTEMVERGVDITGERLRPPADAKTLRRRRGELVVTDGPFTETREYIAGFDILEVADEAEAIEVASKHPMSALGTIELRPYWPLDLDLG</sequence>
<dbReference type="EMBL" id="JASXSZ010000007">
    <property type="protein sequence ID" value="MDL9981314.1"/>
    <property type="molecule type" value="Genomic_DNA"/>
</dbReference>
<protein>
    <submittedName>
        <fullName evidence="3">YciI family protein</fullName>
    </submittedName>
</protein>
<dbReference type="Pfam" id="PF03795">
    <property type="entry name" value="YCII"/>
    <property type="match status" value="1"/>
</dbReference>
<comment type="similarity">
    <text evidence="1">Belongs to the YciI family.</text>
</comment>
<reference evidence="3 4" key="1">
    <citation type="submission" date="2023-06" db="EMBL/GenBank/DDBJ databases">
        <title>Microbacterium sp. nov., isolated from a waste landfill.</title>
        <authorList>
            <person name="Wen W."/>
        </authorList>
    </citation>
    <scope>NUCLEOTIDE SEQUENCE [LARGE SCALE GENOMIC DNA]</scope>
    <source>
        <strain evidence="3 4">ASV49</strain>
    </source>
</reference>
<evidence type="ECO:0000256" key="1">
    <source>
        <dbReference type="ARBA" id="ARBA00007689"/>
    </source>
</evidence>
<dbReference type="SUPFAM" id="SSF54909">
    <property type="entry name" value="Dimeric alpha+beta barrel"/>
    <property type="match status" value="1"/>
</dbReference>
<keyword evidence="4" id="KW-1185">Reference proteome</keyword>
<dbReference type="Proteomes" id="UP001235064">
    <property type="component" value="Unassembled WGS sequence"/>
</dbReference>